<feature type="transmembrane region" description="Helical" evidence="1">
    <location>
        <begin position="12"/>
        <end position="32"/>
    </location>
</feature>
<sequence>MAVSVSWGTIKSLLIFFGPIIIPKALAYYRSARNAPRIHGLAVQPLPSSARRAIWALSIAAFTLLVLGLLPPWAPENVFRATQSRLQIPTDVLFTRLSALRPGHALTPRDEALRARLASAEARLLYLQFGPGPLADCPFCSSDEPRSFFYYALPSILAPHLANLALLAAATSVPLTGRAGARWRTASSLAGAALAALDLFLVGSYNHQSNSRALRLSEVDFFFWRARAWRLAALAALDALLAWVLYLTATNRAFVAGPGPAERAEGVARALAAARSKLSAVGIAKNATVRDAELRARSTEYWHQEVRLVGEAMEDREVVDGVKDALENRIDIQRITRDADSYAQNVLQAIQQGNPTLVG</sequence>
<protein>
    <submittedName>
        <fullName evidence="2">Chorismate synthase protein</fullName>
    </submittedName>
</protein>
<name>A0AA38R806_9PEZI</name>
<dbReference type="EMBL" id="JANBVO010000024">
    <property type="protein sequence ID" value="KAJ9141862.1"/>
    <property type="molecule type" value="Genomic_DNA"/>
</dbReference>
<organism evidence="2 3">
    <name type="scientific">Pleurostoma richardsiae</name>
    <dbReference type="NCBI Taxonomy" id="41990"/>
    <lineage>
        <taxon>Eukaryota</taxon>
        <taxon>Fungi</taxon>
        <taxon>Dikarya</taxon>
        <taxon>Ascomycota</taxon>
        <taxon>Pezizomycotina</taxon>
        <taxon>Sordariomycetes</taxon>
        <taxon>Sordariomycetidae</taxon>
        <taxon>Calosphaeriales</taxon>
        <taxon>Pleurostomataceae</taxon>
        <taxon>Pleurostoma</taxon>
    </lineage>
</organism>
<dbReference type="Proteomes" id="UP001174694">
    <property type="component" value="Unassembled WGS sequence"/>
</dbReference>
<keyword evidence="1" id="KW-0472">Membrane</keyword>
<comment type="caution">
    <text evidence="2">The sequence shown here is derived from an EMBL/GenBank/DDBJ whole genome shotgun (WGS) entry which is preliminary data.</text>
</comment>
<proteinExistence type="predicted"/>
<dbReference type="PANTHER" id="PTHR39470:SF1">
    <property type="entry name" value="CHORISMATE SYNTHASE PROTEIN"/>
    <property type="match status" value="1"/>
</dbReference>
<evidence type="ECO:0000313" key="3">
    <source>
        <dbReference type="Proteomes" id="UP001174694"/>
    </source>
</evidence>
<feature type="transmembrane region" description="Helical" evidence="1">
    <location>
        <begin position="228"/>
        <end position="247"/>
    </location>
</feature>
<evidence type="ECO:0000256" key="1">
    <source>
        <dbReference type="SAM" id="Phobius"/>
    </source>
</evidence>
<keyword evidence="3" id="KW-1185">Reference proteome</keyword>
<feature type="transmembrane region" description="Helical" evidence="1">
    <location>
        <begin position="148"/>
        <end position="169"/>
    </location>
</feature>
<reference evidence="2" key="1">
    <citation type="submission" date="2022-07" db="EMBL/GenBank/DDBJ databases">
        <title>Fungi with potential for degradation of polypropylene.</title>
        <authorList>
            <person name="Gostincar C."/>
        </authorList>
    </citation>
    <scope>NUCLEOTIDE SEQUENCE</scope>
    <source>
        <strain evidence="2">EXF-13308</strain>
    </source>
</reference>
<feature type="transmembrane region" description="Helical" evidence="1">
    <location>
        <begin position="53"/>
        <end position="74"/>
    </location>
</feature>
<evidence type="ECO:0000313" key="2">
    <source>
        <dbReference type="EMBL" id="KAJ9141862.1"/>
    </source>
</evidence>
<accession>A0AA38R806</accession>
<feature type="transmembrane region" description="Helical" evidence="1">
    <location>
        <begin position="189"/>
        <end position="208"/>
    </location>
</feature>
<keyword evidence="1" id="KW-0812">Transmembrane</keyword>
<keyword evidence="1" id="KW-1133">Transmembrane helix</keyword>
<dbReference type="AlphaFoldDB" id="A0AA38R806"/>
<dbReference type="PANTHER" id="PTHR39470">
    <property type="entry name" value="CHROMOSOME 10, WHOLE GENOME SHOTGUN SEQUENCE"/>
    <property type="match status" value="1"/>
</dbReference>
<gene>
    <name evidence="2" type="ORF">NKR23_g7582</name>
</gene>